<evidence type="ECO:0000313" key="2">
    <source>
        <dbReference type="Proteomes" id="UP000694866"/>
    </source>
</evidence>
<dbReference type="Pfam" id="PF01395">
    <property type="entry name" value="PBP_GOBP"/>
    <property type="match status" value="1"/>
</dbReference>
<accession>A0A9R1TSP5</accession>
<organism evidence="1">
    <name type="scientific">Fopius arisanus</name>
    <dbReference type="NCBI Taxonomy" id="64838"/>
    <lineage>
        <taxon>Eukaryota</taxon>
        <taxon>Metazoa</taxon>
        <taxon>Ecdysozoa</taxon>
        <taxon>Arthropoda</taxon>
        <taxon>Hexapoda</taxon>
        <taxon>Insecta</taxon>
        <taxon>Pterygota</taxon>
        <taxon>Neoptera</taxon>
        <taxon>Endopterygota</taxon>
        <taxon>Hymenoptera</taxon>
        <taxon>Apocrita</taxon>
        <taxon>Ichneumonoidea</taxon>
        <taxon>Braconidae</taxon>
        <taxon>Opiinae</taxon>
        <taxon>Fopius</taxon>
    </lineage>
</organism>
<dbReference type="SUPFAM" id="SSF47565">
    <property type="entry name" value="Insect pheromone/odorant-binding proteins"/>
    <property type="match status" value="1"/>
</dbReference>
<gene>
    <name evidence="1" type="primary">DBP3</name>
    <name evidence="3" type="synonym">LOC105273673</name>
    <name evidence="1" type="ORF">g.58805</name>
</gene>
<sequence length="179" mass="20039">MDYLGIVSRVTRPLELKIKKILTNMKSGRFFLPVPERSLLVGVFGFLLLLTPSSAEDCAIFPQKFVDVANECASSLTEADIALIGADQPDGGKLKEFALCFYKGIGYFQDGAFNVDFVVNFLTQSKGRTDVADRVIARTKQDIVKANELQGDEAERAYAFYLTSYRPEIREVANKFWCD</sequence>
<reference evidence="1" key="1">
    <citation type="submission" date="2015-01" db="EMBL/GenBank/DDBJ databases">
        <title>Transcriptome Assembly of Fopius arisanus.</title>
        <authorList>
            <person name="Geib S."/>
        </authorList>
    </citation>
    <scope>NUCLEOTIDE SEQUENCE</scope>
</reference>
<dbReference type="GeneID" id="105273673"/>
<dbReference type="EMBL" id="GBYB01004265">
    <property type="protein sequence ID" value="JAG74032.1"/>
    <property type="molecule type" value="Transcribed_RNA"/>
</dbReference>
<evidence type="ECO:0000313" key="3">
    <source>
        <dbReference type="RefSeq" id="XP_011314550.1"/>
    </source>
</evidence>
<dbReference type="RefSeq" id="XP_011314550.1">
    <property type="nucleotide sequence ID" value="XM_011316248.1"/>
</dbReference>
<dbReference type="KEGG" id="fas:105273673"/>
<keyword evidence="2" id="KW-1185">Reference proteome</keyword>
<evidence type="ECO:0000313" key="1">
    <source>
        <dbReference type="EMBL" id="JAG74032.1"/>
    </source>
</evidence>
<accession>A0A0C9R8C3</accession>
<dbReference type="CDD" id="cd23992">
    <property type="entry name" value="PBP_GOBP"/>
    <property type="match status" value="1"/>
</dbReference>
<dbReference type="AlphaFoldDB" id="A0A0C9R8C3"/>
<name>A0A0C9R8C3_9HYME</name>
<dbReference type="InterPro" id="IPR006170">
    <property type="entry name" value="PBP/GOBP"/>
</dbReference>
<dbReference type="GO" id="GO:0005549">
    <property type="term" value="F:odorant binding"/>
    <property type="evidence" value="ECO:0007669"/>
    <property type="project" value="InterPro"/>
</dbReference>
<reference evidence="3" key="2">
    <citation type="submission" date="2025-04" db="UniProtKB">
        <authorList>
            <consortium name="RefSeq"/>
        </authorList>
    </citation>
    <scope>IDENTIFICATION</scope>
    <source>
        <strain evidence="3">USDA-PBARC FA_bdor</strain>
        <tissue evidence="3">Whole organism</tissue>
    </source>
</reference>
<dbReference type="InterPro" id="IPR036728">
    <property type="entry name" value="PBP_GOBP_sf"/>
</dbReference>
<dbReference type="Proteomes" id="UP000694866">
    <property type="component" value="Unplaced"/>
</dbReference>
<proteinExistence type="predicted"/>
<dbReference type="Gene3D" id="1.10.238.20">
    <property type="entry name" value="Pheromone/general odorant binding protein domain"/>
    <property type="match status" value="1"/>
</dbReference>
<protein>
    <submittedName>
        <fullName evidence="1">DBP3 protein</fullName>
    </submittedName>
</protein>